<sequence length="165" mass="19238">MTIQESLASQFHSTVNMLTQAVEQCPEPLWLAAPGQSPNHTWHLAYHTLFYIHFYLSPSDSAFIFWPQHRPEYNYLGSIPWKPGYKPTIDQPYTREEILQYAQFVHEEIDRRTATFDPEAPSGFSWLPFNQLGVMLYNLRHAAHHTGQIIERLRTQAGIGIPWTR</sequence>
<dbReference type="Pfam" id="PF12867">
    <property type="entry name" value="DinB_2"/>
    <property type="match status" value="1"/>
</dbReference>
<feature type="domain" description="DinB-like" evidence="1">
    <location>
        <begin position="10"/>
        <end position="149"/>
    </location>
</feature>
<protein>
    <submittedName>
        <fullName evidence="2">DinB family protein</fullName>
    </submittedName>
</protein>
<keyword evidence="3" id="KW-1185">Reference proteome</keyword>
<dbReference type="Proteomes" id="UP001596091">
    <property type="component" value="Unassembled WGS sequence"/>
</dbReference>
<evidence type="ECO:0000313" key="3">
    <source>
        <dbReference type="Proteomes" id="UP001596091"/>
    </source>
</evidence>
<proteinExistence type="predicted"/>
<dbReference type="EMBL" id="JBHSPH010000001">
    <property type="protein sequence ID" value="MFC5861117.1"/>
    <property type="molecule type" value="Genomic_DNA"/>
</dbReference>
<accession>A0ABW1ECY1</accession>
<dbReference type="InterPro" id="IPR024775">
    <property type="entry name" value="DinB-like"/>
</dbReference>
<reference evidence="3" key="1">
    <citation type="journal article" date="2019" name="Int. J. Syst. Evol. Microbiol.">
        <title>The Global Catalogue of Microorganisms (GCM) 10K type strain sequencing project: providing services to taxonomists for standard genome sequencing and annotation.</title>
        <authorList>
            <consortium name="The Broad Institute Genomics Platform"/>
            <consortium name="The Broad Institute Genome Sequencing Center for Infectious Disease"/>
            <person name="Wu L."/>
            <person name="Ma J."/>
        </authorList>
    </citation>
    <scope>NUCLEOTIDE SEQUENCE [LARGE SCALE GENOMIC DNA]</scope>
    <source>
        <strain evidence="3">JCM 4087</strain>
    </source>
</reference>
<name>A0ABW1ECY1_9BACT</name>
<evidence type="ECO:0000259" key="1">
    <source>
        <dbReference type="Pfam" id="PF12867"/>
    </source>
</evidence>
<dbReference type="SUPFAM" id="SSF109854">
    <property type="entry name" value="DinB/YfiT-like putative metalloenzymes"/>
    <property type="match status" value="1"/>
</dbReference>
<comment type="caution">
    <text evidence="2">The sequence shown here is derived from an EMBL/GenBank/DDBJ whole genome shotgun (WGS) entry which is preliminary data.</text>
</comment>
<dbReference type="InterPro" id="IPR034660">
    <property type="entry name" value="DinB/YfiT-like"/>
</dbReference>
<dbReference type="Gene3D" id="1.20.120.450">
    <property type="entry name" value="dinb family like domain"/>
    <property type="match status" value="1"/>
</dbReference>
<evidence type="ECO:0000313" key="2">
    <source>
        <dbReference type="EMBL" id="MFC5861117.1"/>
    </source>
</evidence>
<organism evidence="2 3">
    <name type="scientific">Acidicapsa dinghuensis</name>
    <dbReference type="NCBI Taxonomy" id="2218256"/>
    <lineage>
        <taxon>Bacteria</taxon>
        <taxon>Pseudomonadati</taxon>
        <taxon>Acidobacteriota</taxon>
        <taxon>Terriglobia</taxon>
        <taxon>Terriglobales</taxon>
        <taxon>Acidobacteriaceae</taxon>
        <taxon>Acidicapsa</taxon>
    </lineage>
</organism>
<gene>
    <name evidence="2" type="ORF">ACFPT7_02305</name>
</gene>
<dbReference type="RefSeq" id="WP_263334393.1">
    <property type="nucleotide sequence ID" value="NZ_JAGSYH010000002.1"/>
</dbReference>